<evidence type="ECO:0000256" key="13">
    <source>
        <dbReference type="ARBA" id="ARBA00023136"/>
    </source>
</evidence>
<name>A0A8S4FD74_PLUXY</name>
<evidence type="ECO:0000256" key="15">
    <source>
        <dbReference type="ARBA" id="ARBA00032528"/>
    </source>
</evidence>
<evidence type="ECO:0000256" key="4">
    <source>
        <dbReference type="ARBA" id="ARBA00011790"/>
    </source>
</evidence>
<sequence length="139" mass="16726">MNFAPELRTHAQKVCSLYKRALRNLESYHVARFVVRYHQVLLRNEFDMNQCITDPKEQRRLLWLGEHELFLKKNPFQCAKFAKSYGIAGGVAVEREVDPPDWVLDYWHPLEKARYPSYFACREHRKNDYIKHWNDDSLL</sequence>
<dbReference type="CDD" id="cd20263">
    <property type="entry name" value="Complex1_LYR_NDUFB9_LYRM3"/>
    <property type="match status" value="1"/>
</dbReference>
<feature type="domain" description="Complex 1 LYR protein" evidence="16">
    <location>
        <begin position="12"/>
        <end position="69"/>
    </location>
</feature>
<evidence type="ECO:0000256" key="8">
    <source>
        <dbReference type="ARBA" id="ARBA00022660"/>
    </source>
</evidence>
<evidence type="ECO:0000256" key="12">
    <source>
        <dbReference type="ARBA" id="ARBA00023128"/>
    </source>
</evidence>
<keyword evidence="8" id="KW-0679">Respiratory chain</keyword>
<evidence type="ECO:0000313" key="17">
    <source>
        <dbReference type="EMBL" id="CAG9124989.1"/>
    </source>
</evidence>
<comment type="similarity">
    <text evidence="3">Belongs to the complex I LYR family.</text>
</comment>
<keyword evidence="10" id="KW-0249">Electron transport</keyword>
<evidence type="ECO:0000313" key="18">
    <source>
        <dbReference type="Proteomes" id="UP000653454"/>
    </source>
</evidence>
<keyword evidence="7" id="KW-0597">Phosphoprotein</keyword>
<protein>
    <recommendedName>
        <fullName evidence="5">NADH dehydrogenase [ubiquinone] 1 beta subcomplex subunit 9</fullName>
    </recommendedName>
    <alternativeName>
        <fullName evidence="14">Complex I-B22</fullName>
    </alternativeName>
    <alternativeName>
        <fullName evidence="15">NADH-ubiquinone oxidoreductase B22 subunit</fullName>
    </alternativeName>
</protein>
<evidence type="ECO:0000256" key="7">
    <source>
        <dbReference type="ARBA" id="ARBA00022553"/>
    </source>
</evidence>
<dbReference type="AlphaFoldDB" id="A0A8S4FD74"/>
<dbReference type="SMR" id="A0A8S4FD74"/>
<evidence type="ECO:0000256" key="9">
    <source>
        <dbReference type="ARBA" id="ARBA00022792"/>
    </source>
</evidence>
<keyword evidence="13" id="KW-0472">Membrane</keyword>
<reference evidence="17" key="1">
    <citation type="submission" date="2020-11" db="EMBL/GenBank/DDBJ databases">
        <authorList>
            <person name="Whiteford S."/>
        </authorList>
    </citation>
    <scope>NUCLEOTIDE SEQUENCE</scope>
</reference>
<evidence type="ECO:0000256" key="5">
    <source>
        <dbReference type="ARBA" id="ARBA00018684"/>
    </source>
</evidence>
<evidence type="ECO:0000256" key="6">
    <source>
        <dbReference type="ARBA" id="ARBA00022448"/>
    </source>
</evidence>
<dbReference type="PANTHER" id="PTHR12868:SF0">
    <property type="entry name" value="NADH DEHYDROGENASE [UBIQUINONE] 1 BETA SUBCOMPLEX SUBUNIT 9"/>
    <property type="match status" value="1"/>
</dbReference>
<dbReference type="Pfam" id="PF05347">
    <property type="entry name" value="Complex1_LYR"/>
    <property type="match status" value="1"/>
</dbReference>
<dbReference type="GO" id="GO:0005743">
    <property type="term" value="C:mitochondrial inner membrane"/>
    <property type="evidence" value="ECO:0007669"/>
    <property type="project" value="UniProtKB-SubCell"/>
</dbReference>
<comment type="caution">
    <text evidence="17">The sequence shown here is derived from an EMBL/GenBank/DDBJ whole genome shotgun (WGS) entry which is preliminary data.</text>
</comment>
<keyword evidence="11" id="KW-0007">Acetylation</keyword>
<evidence type="ECO:0000256" key="14">
    <source>
        <dbReference type="ARBA" id="ARBA00030192"/>
    </source>
</evidence>
<organism evidence="17 18">
    <name type="scientific">Plutella xylostella</name>
    <name type="common">Diamondback moth</name>
    <name type="synonym">Plutella maculipennis</name>
    <dbReference type="NCBI Taxonomy" id="51655"/>
    <lineage>
        <taxon>Eukaryota</taxon>
        <taxon>Metazoa</taxon>
        <taxon>Ecdysozoa</taxon>
        <taxon>Arthropoda</taxon>
        <taxon>Hexapoda</taxon>
        <taxon>Insecta</taxon>
        <taxon>Pterygota</taxon>
        <taxon>Neoptera</taxon>
        <taxon>Endopterygota</taxon>
        <taxon>Lepidoptera</taxon>
        <taxon>Glossata</taxon>
        <taxon>Ditrysia</taxon>
        <taxon>Yponomeutoidea</taxon>
        <taxon>Plutellidae</taxon>
        <taxon>Plutella</taxon>
    </lineage>
</organism>
<evidence type="ECO:0000259" key="16">
    <source>
        <dbReference type="Pfam" id="PF05347"/>
    </source>
</evidence>
<accession>A0A8S4FD74</accession>
<comment type="function">
    <text evidence="1">Accessory subunit of the mitochondrial membrane respiratory chain NADH dehydrogenase (Complex I), that is believed to be not involved in catalysis. Complex I functions in the transfer of electrons from NADH to the respiratory chain. The immediate electron acceptor for the enzyme is believed to be ubiquinone.</text>
</comment>
<proteinExistence type="inferred from homology"/>
<dbReference type="GO" id="GO:0006120">
    <property type="term" value="P:mitochondrial electron transport, NADH to ubiquinone"/>
    <property type="evidence" value="ECO:0007669"/>
    <property type="project" value="InterPro"/>
</dbReference>
<evidence type="ECO:0000256" key="3">
    <source>
        <dbReference type="ARBA" id="ARBA00009508"/>
    </source>
</evidence>
<comment type="subunit">
    <text evidence="4">Mammalian complex I is composed of 45 different subunits.</text>
</comment>
<keyword evidence="18" id="KW-1185">Reference proteome</keyword>
<dbReference type="PANTHER" id="PTHR12868">
    <property type="entry name" value="NADH-UBIQUINONE OXIDOREDUCTASE B22 SUBUNIT"/>
    <property type="match status" value="1"/>
</dbReference>
<dbReference type="InterPro" id="IPR008011">
    <property type="entry name" value="Complex1_LYR_dom"/>
</dbReference>
<dbReference type="InterPro" id="IPR033034">
    <property type="entry name" value="NDUFB9"/>
</dbReference>
<keyword evidence="9" id="KW-0999">Mitochondrion inner membrane</keyword>
<dbReference type="Proteomes" id="UP000653454">
    <property type="component" value="Unassembled WGS sequence"/>
</dbReference>
<comment type="subcellular location">
    <subcellularLocation>
        <location evidence="2">Mitochondrion inner membrane</location>
        <topology evidence="2">Peripheral membrane protein</topology>
        <orientation evidence="2">Matrix side</orientation>
    </subcellularLocation>
</comment>
<evidence type="ECO:0000256" key="1">
    <source>
        <dbReference type="ARBA" id="ARBA00002920"/>
    </source>
</evidence>
<gene>
    <name evidence="17" type="ORF">PLXY2_LOCUS8323</name>
</gene>
<dbReference type="EMBL" id="CAJHNJ030000030">
    <property type="protein sequence ID" value="CAG9124989.1"/>
    <property type="molecule type" value="Genomic_DNA"/>
</dbReference>
<dbReference type="InterPro" id="IPR045292">
    <property type="entry name" value="Complex1_LYR_NDUFB9_LYRM3"/>
</dbReference>
<evidence type="ECO:0000256" key="10">
    <source>
        <dbReference type="ARBA" id="ARBA00022982"/>
    </source>
</evidence>
<keyword evidence="6" id="KW-0813">Transport</keyword>
<evidence type="ECO:0000256" key="2">
    <source>
        <dbReference type="ARBA" id="ARBA00004443"/>
    </source>
</evidence>
<keyword evidence="12" id="KW-0496">Mitochondrion</keyword>
<evidence type="ECO:0000256" key="11">
    <source>
        <dbReference type="ARBA" id="ARBA00022990"/>
    </source>
</evidence>